<organism evidence="9 10">
    <name type="scientific">Duganella lactea</name>
    <dbReference type="NCBI Taxonomy" id="2692173"/>
    <lineage>
        <taxon>Bacteria</taxon>
        <taxon>Pseudomonadati</taxon>
        <taxon>Pseudomonadota</taxon>
        <taxon>Betaproteobacteria</taxon>
        <taxon>Burkholderiales</taxon>
        <taxon>Oxalobacteraceae</taxon>
        <taxon>Telluria group</taxon>
        <taxon>Duganella</taxon>
    </lineage>
</organism>
<evidence type="ECO:0000256" key="4">
    <source>
        <dbReference type="ARBA" id="ARBA00023125"/>
    </source>
</evidence>
<dbReference type="Pfam" id="PF04542">
    <property type="entry name" value="Sigma70_r2"/>
    <property type="match status" value="1"/>
</dbReference>
<gene>
    <name evidence="9" type="ORF">GTP44_17350</name>
</gene>
<evidence type="ECO:0000259" key="7">
    <source>
        <dbReference type="Pfam" id="PF04542"/>
    </source>
</evidence>
<keyword evidence="5" id="KW-0804">Transcription</keyword>
<dbReference type="Proteomes" id="UP000474565">
    <property type="component" value="Unassembled WGS sequence"/>
</dbReference>
<evidence type="ECO:0000256" key="3">
    <source>
        <dbReference type="ARBA" id="ARBA00023082"/>
    </source>
</evidence>
<comment type="caution">
    <text evidence="9">The sequence shown here is derived from an EMBL/GenBank/DDBJ whole genome shotgun (WGS) entry which is preliminary data.</text>
</comment>
<evidence type="ECO:0000256" key="1">
    <source>
        <dbReference type="ARBA" id="ARBA00010641"/>
    </source>
</evidence>
<dbReference type="SUPFAM" id="SSF88659">
    <property type="entry name" value="Sigma3 and sigma4 domains of RNA polymerase sigma factors"/>
    <property type="match status" value="1"/>
</dbReference>
<dbReference type="Gene3D" id="1.10.10.10">
    <property type="entry name" value="Winged helix-like DNA-binding domain superfamily/Winged helix DNA-binding domain"/>
    <property type="match status" value="1"/>
</dbReference>
<sequence>MSTEPSDESLMLRYAGGDLPAFRALYQRHHRGLYRFIAWRSPRRDWVDEVAQETWVALHQARARYEPTATFRTFLYQIARNRLVDLQRQSPTLTDDAAPEQESPAADAQLESQQMNASLHQAIRALPGEQKEALVLQQFSGLSLEEIAALTGAPIETVKSRLRYAMRKLRLQMSTGMAAQEEQA</sequence>
<dbReference type="InterPro" id="IPR007627">
    <property type="entry name" value="RNA_pol_sigma70_r2"/>
</dbReference>
<dbReference type="Gene3D" id="1.10.1740.10">
    <property type="match status" value="1"/>
</dbReference>
<accession>A0A6L8MKH7</accession>
<dbReference type="PANTHER" id="PTHR43133">
    <property type="entry name" value="RNA POLYMERASE ECF-TYPE SIGMA FACTO"/>
    <property type="match status" value="1"/>
</dbReference>
<keyword evidence="3" id="KW-0731">Sigma factor</keyword>
<feature type="region of interest" description="Disordered" evidence="6">
    <location>
        <begin position="93"/>
        <end position="113"/>
    </location>
</feature>
<feature type="domain" description="RNA polymerase sigma factor 70 region 4 type 2" evidence="8">
    <location>
        <begin position="118"/>
        <end position="169"/>
    </location>
</feature>
<dbReference type="PANTHER" id="PTHR43133:SF8">
    <property type="entry name" value="RNA POLYMERASE SIGMA FACTOR HI_1459-RELATED"/>
    <property type="match status" value="1"/>
</dbReference>
<name>A0A6L8MKH7_9BURK</name>
<protein>
    <submittedName>
        <fullName evidence="9">Sigma-70 family RNA polymerase sigma factor</fullName>
    </submittedName>
</protein>
<evidence type="ECO:0000313" key="9">
    <source>
        <dbReference type="EMBL" id="MYM83707.1"/>
    </source>
</evidence>
<dbReference type="InterPro" id="IPR014284">
    <property type="entry name" value="RNA_pol_sigma-70_dom"/>
</dbReference>
<dbReference type="GO" id="GO:0016987">
    <property type="term" value="F:sigma factor activity"/>
    <property type="evidence" value="ECO:0007669"/>
    <property type="project" value="UniProtKB-KW"/>
</dbReference>
<evidence type="ECO:0000313" key="10">
    <source>
        <dbReference type="Proteomes" id="UP000474565"/>
    </source>
</evidence>
<dbReference type="SUPFAM" id="SSF88946">
    <property type="entry name" value="Sigma2 domain of RNA polymerase sigma factors"/>
    <property type="match status" value="1"/>
</dbReference>
<keyword evidence="4" id="KW-0238">DNA-binding</keyword>
<evidence type="ECO:0000256" key="2">
    <source>
        <dbReference type="ARBA" id="ARBA00023015"/>
    </source>
</evidence>
<evidence type="ECO:0000256" key="6">
    <source>
        <dbReference type="SAM" id="MobiDB-lite"/>
    </source>
</evidence>
<dbReference type="NCBIfam" id="TIGR02937">
    <property type="entry name" value="sigma70-ECF"/>
    <property type="match status" value="1"/>
</dbReference>
<dbReference type="InterPro" id="IPR013249">
    <property type="entry name" value="RNA_pol_sigma70_r4_t2"/>
</dbReference>
<dbReference type="RefSeq" id="WP_161020427.1">
    <property type="nucleotide sequence ID" value="NZ_WWCP01000022.1"/>
</dbReference>
<dbReference type="EMBL" id="WWCP01000022">
    <property type="protein sequence ID" value="MYM83707.1"/>
    <property type="molecule type" value="Genomic_DNA"/>
</dbReference>
<dbReference type="AlphaFoldDB" id="A0A6L8MKH7"/>
<dbReference type="InterPro" id="IPR013325">
    <property type="entry name" value="RNA_pol_sigma_r2"/>
</dbReference>
<proteinExistence type="inferred from homology"/>
<dbReference type="InterPro" id="IPR036388">
    <property type="entry name" value="WH-like_DNA-bd_sf"/>
</dbReference>
<reference evidence="9 10" key="1">
    <citation type="submission" date="2019-12" db="EMBL/GenBank/DDBJ databases">
        <title>Novel species isolated from a subtropical stream in China.</title>
        <authorList>
            <person name="Lu H."/>
        </authorList>
    </citation>
    <scope>NUCLEOTIDE SEQUENCE [LARGE SCALE GENOMIC DNA]</scope>
    <source>
        <strain evidence="9 10">FT50W</strain>
    </source>
</reference>
<dbReference type="CDD" id="cd06171">
    <property type="entry name" value="Sigma70_r4"/>
    <property type="match status" value="1"/>
</dbReference>
<keyword evidence="2" id="KW-0805">Transcription regulation</keyword>
<dbReference type="Pfam" id="PF08281">
    <property type="entry name" value="Sigma70_r4_2"/>
    <property type="match status" value="1"/>
</dbReference>
<evidence type="ECO:0000256" key="5">
    <source>
        <dbReference type="ARBA" id="ARBA00023163"/>
    </source>
</evidence>
<dbReference type="InterPro" id="IPR039425">
    <property type="entry name" value="RNA_pol_sigma-70-like"/>
</dbReference>
<comment type="similarity">
    <text evidence="1">Belongs to the sigma-70 factor family. ECF subfamily.</text>
</comment>
<dbReference type="GO" id="GO:0003677">
    <property type="term" value="F:DNA binding"/>
    <property type="evidence" value="ECO:0007669"/>
    <property type="project" value="UniProtKB-KW"/>
</dbReference>
<feature type="domain" description="RNA polymerase sigma-70 region 2" evidence="7">
    <location>
        <begin position="25"/>
        <end position="89"/>
    </location>
</feature>
<dbReference type="InterPro" id="IPR013324">
    <property type="entry name" value="RNA_pol_sigma_r3/r4-like"/>
</dbReference>
<dbReference type="GO" id="GO:0006352">
    <property type="term" value="P:DNA-templated transcription initiation"/>
    <property type="evidence" value="ECO:0007669"/>
    <property type="project" value="InterPro"/>
</dbReference>
<evidence type="ECO:0000259" key="8">
    <source>
        <dbReference type="Pfam" id="PF08281"/>
    </source>
</evidence>